<keyword evidence="11 19" id="KW-0460">Magnesium</keyword>
<comment type="function">
    <text evidence="14 19">Joins adenosylcobinamide-GDP and alpha-ribazole to generate adenosylcobalamin (Ado-cobalamin). Also synthesizes adenosylcobalamin 5'-phosphate from adenosylcobinamide-GDP and alpha-ribazole 5'-phosphate.</text>
</comment>
<comment type="subcellular location">
    <subcellularLocation>
        <location evidence="2 19">Cell membrane</location>
        <topology evidence="2 19">Multi-pass membrane protein</topology>
    </subcellularLocation>
</comment>
<evidence type="ECO:0000256" key="6">
    <source>
        <dbReference type="ARBA" id="ARBA00015850"/>
    </source>
</evidence>
<evidence type="ECO:0000256" key="16">
    <source>
        <dbReference type="ARBA" id="ARBA00032853"/>
    </source>
</evidence>
<evidence type="ECO:0000256" key="10">
    <source>
        <dbReference type="ARBA" id="ARBA00022692"/>
    </source>
</evidence>
<dbReference type="PANTHER" id="PTHR34148:SF1">
    <property type="entry name" value="ADENOSYLCOBINAMIDE-GDP RIBAZOLETRANSFERASE"/>
    <property type="match status" value="1"/>
</dbReference>
<keyword evidence="8 19" id="KW-0169">Cobalamin biosynthesis</keyword>
<organism evidence="20 21">
    <name type="scientific">Persicobacter psychrovividus</name>
    <dbReference type="NCBI Taxonomy" id="387638"/>
    <lineage>
        <taxon>Bacteria</taxon>
        <taxon>Pseudomonadati</taxon>
        <taxon>Bacteroidota</taxon>
        <taxon>Cytophagia</taxon>
        <taxon>Cytophagales</taxon>
        <taxon>Persicobacteraceae</taxon>
        <taxon>Persicobacter</taxon>
    </lineage>
</organism>
<evidence type="ECO:0000256" key="3">
    <source>
        <dbReference type="ARBA" id="ARBA00004663"/>
    </source>
</evidence>
<comment type="pathway">
    <text evidence="3 19">Cofactor biosynthesis; adenosylcobalamin biosynthesis; adenosylcobalamin from cob(II)yrinate a,c-diamide: step 7/7.</text>
</comment>
<evidence type="ECO:0000256" key="1">
    <source>
        <dbReference type="ARBA" id="ARBA00001946"/>
    </source>
</evidence>
<proteinExistence type="inferred from homology"/>
<dbReference type="HAMAP" id="MF_00719">
    <property type="entry name" value="CobS"/>
    <property type="match status" value="1"/>
</dbReference>
<dbReference type="EMBL" id="AP025292">
    <property type="protein sequence ID" value="BDC99009.1"/>
    <property type="molecule type" value="Genomic_DNA"/>
</dbReference>
<reference evidence="20 21" key="1">
    <citation type="submission" date="2021-12" db="EMBL/GenBank/DDBJ databases">
        <title>Genome sequencing of bacteria with rrn-lacking chromosome and rrn-plasmid.</title>
        <authorList>
            <person name="Anda M."/>
            <person name="Iwasaki W."/>
        </authorList>
    </citation>
    <scope>NUCLEOTIDE SEQUENCE [LARGE SCALE GENOMIC DNA]</scope>
    <source>
        <strain evidence="20 21">NBRC 101262</strain>
    </source>
</reference>
<evidence type="ECO:0000256" key="19">
    <source>
        <dbReference type="HAMAP-Rule" id="MF_00719"/>
    </source>
</evidence>
<accession>A0ABM7VDI5</accession>
<evidence type="ECO:0000256" key="4">
    <source>
        <dbReference type="ARBA" id="ARBA00010561"/>
    </source>
</evidence>
<feature type="transmembrane region" description="Helical" evidence="19">
    <location>
        <begin position="38"/>
        <end position="56"/>
    </location>
</feature>
<name>A0ABM7VDI5_9BACT</name>
<gene>
    <name evidence="19 20" type="primary">cobS</name>
    <name evidence="20" type="ORF">PEPS_12900</name>
</gene>
<comment type="catalytic activity">
    <reaction evidence="17 19">
        <text>alpha-ribazole + adenosylcob(III)inamide-GDP = adenosylcob(III)alamin + GMP + H(+)</text>
        <dbReference type="Rhea" id="RHEA:16049"/>
        <dbReference type="ChEBI" id="CHEBI:10329"/>
        <dbReference type="ChEBI" id="CHEBI:15378"/>
        <dbReference type="ChEBI" id="CHEBI:18408"/>
        <dbReference type="ChEBI" id="CHEBI:58115"/>
        <dbReference type="ChEBI" id="CHEBI:60487"/>
        <dbReference type="EC" id="2.7.8.26"/>
    </reaction>
</comment>
<protein>
    <recommendedName>
        <fullName evidence="6 19">Adenosylcobinamide-GDP ribazoletransferase</fullName>
        <ecNumber evidence="5 19">2.7.8.26</ecNumber>
    </recommendedName>
    <alternativeName>
        <fullName evidence="16 19">Cobalamin synthase</fullName>
    </alternativeName>
    <alternativeName>
        <fullName evidence="15 19">Cobalamin-5'-phosphate synthase</fullName>
    </alternativeName>
</protein>
<evidence type="ECO:0000256" key="7">
    <source>
        <dbReference type="ARBA" id="ARBA00022475"/>
    </source>
</evidence>
<comment type="cofactor">
    <cofactor evidence="1 19">
        <name>Mg(2+)</name>
        <dbReference type="ChEBI" id="CHEBI:18420"/>
    </cofactor>
</comment>
<evidence type="ECO:0000313" key="20">
    <source>
        <dbReference type="EMBL" id="BDC99009.1"/>
    </source>
</evidence>
<feature type="transmembrane region" description="Helical" evidence="19">
    <location>
        <begin position="182"/>
        <end position="211"/>
    </location>
</feature>
<dbReference type="PANTHER" id="PTHR34148">
    <property type="entry name" value="ADENOSYLCOBINAMIDE-GDP RIBAZOLETRANSFERASE"/>
    <property type="match status" value="1"/>
</dbReference>
<evidence type="ECO:0000256" key="13">
    <source>
        <dbReference type="ARBA" id="ARBA00023136"/>
    </source>
</evidence>
<evidence type="ECO:0000313" key="21">
    <source>
        <dbReference type="Proteomes" id="UP001354989"/>
    </source>
</evidence>
<dbReference type="Proteomes" id="UP001354989">
    <property type="component" value="Chromosome"/>
</dbReference>
<keyword evidence="9 19" id="KW-0808">Transferase</keyword>
<evidence type="ECO:0000256" key="8">
    <source>
        <dbReference type="ARBA" id="ARBA00022573"/>
    </source>
</evidence>
<dbReference type="Pfam" id="PF02654">
    <property type="entry name" value="CobS"/>
    <property type="match status" value="1"/>
</dbReference>
<keyword evidence="7 19" id="KW-1003">Cell membrane</keyword>
<evidence type="ECO:0000256" key="5">
    <source>
        <dbReference type="ARBA" id="ARBA00013200"/>
    </source>
</evidence>
<dbReference type="InterPro" id="IPR003805">
    <property type="entry name" value="CobS"/>
</dbReference>
<sequence>MRRQWHLFLTAMMFFTRIPIPVKIPYGQDYLDGATRYFPLIGYLVGGICALVYFLAQQLWSPEIALLFSMVSGVLVTGAFHEDGWSDMWDGFGGGWTKDRILVIMKDSRIGAYGGIALVLLLLMKFFALRDLAPGPILWSIWTAHVLSRIMAGSVTYQYPYARAEDDPTAKPSIKRPQPVDLLFYLLFMLIPLAFAPTLAFLWIILPAFLVRTYMAWYFKRWVGGYTGDCLGAIQQATEVTVYLSILAMIALV</sequence>
<feature type="transmembrane region" description="Helical" evidence="19">
    <location>
        <begin position="110"/>
        <end position="129"/>
    </location>
</feature>
<feature type="transmembrane region" description="Helical" evidence="19">
    <location>
        <begin position="7"/>
        <end position="26"/>
    </location>
</feature>
<evidence type="ECO:0000256" key="18">
    <source>
        <dbReference type="ARBA" id="ARBA00049504"/>
    </source>
</evidence>
<keyword evidence="12 19" id="KW-1133">Transmembrane helix</keyword>
<dbReference type="NCBIfam" id="TIGR00317">
    <property type="entry name" value="cobS"/>
    <property type="match status" value="1"/>
</dbReference>
<keyword evidence="10 19" id="KW-0812">Transmembrane</keyword>
<dbReference type="NCBIfam" id="NF001277">
    <property type="entry name" value="PRK00235.1-3"/>
    <property type="match status" value="1"/>
</dbReference>
<evidence type="ECO:0000256" key="9">
    <source>
        <dbReference type="ARBA" id="ARBA00022679"/>
    </source>
</evidence>
<evidence type="ECO:0000256" key="15">
    <source>
        <dbReference type="ARBA" id="ARBA00032605"/>
    </source>
</evidence>
<evidence type="ECO:0000256" key="14">
    <source>
        <dbReference type="ARBA" id="ARBA00025228"/>
    </source>
</evidence>
<comment type="similarity">
    <text evidence="4 19">Belongs to the CobS family.</text>
</comment>
<evidence type="ECO:0000256" key="11">
    <source>
        <dbReference type="ARBA" id="ARBA00022842"/>
    </source>
</evidence>
<comment type="catalytic activity">
    <reaction evidence="18 19">
        <text>alpha-ribazole 5'-phosphate + adenosylcob(III)inamide-GDP = adenosylcob(III)alamin 5'-phosphate + GMP + H(+)</text>
        <dbReference type="Rhea" id="RHEA:23560"/>
        <dbReference type="ChEBI" id="CHEBI:15378"/>
        <dbReference type="ChEBI" id="CHEBI:57918"/>
        <dbReference type="ChEBI" id="CHEBI:58115"/>
        <dbReference type="ChEBI" id="CHEBI:60487"/>
        <dbReference type="ChEBI" id="CHEBI:60493"/>
        <dbReference type="EC" id="2.7.8.26"/>
    </reaction>
</comment>
<evidence type="ECO:0000256" key="2">
    <source>
        <dbReference type="ARBA" id="ARBA00004651"/>
    </source>
</evidence>
<evidence type="ECO:0000256" key="12">
    <source>
        <dbReference type="ARBA" id="ARBA00022989"/>
    </source>
</evidence>
<keyword evidence="21" id="KW-1185">Reference proteome</keyword>
<evidence type="ECO:0000256" key="17">
    <source>
        <dbReference type="ARBA" id="ARBA00048623"/>
    </source>
</evidence>
<keyword evidence="13 19" id="KW-0472">Membrane</keyword>
<dbReference type="EC" id="2.7.8.26" evidence="5 19"/>